<dbReference type="Proteomes" id="UP000648663">
    <property type="component" value="Unassembled WGS sequence"/>
</dbReference>
<dbReference type="EMBL" id="BMMI01000002">
    <property type="protein sequence ID" value="GGL58625.1"/>
    <property type="molecule type" value="Genomic_DNA"/>
</dbReference>
<gene>
    <name evidence="2" type="ORF">GCM10011589_13330</name>
</gene>
<protein>
    <submittedName>
        <fullName evidence="2">Uncharacterized protein</fullName>
    </submittedName>
</protein>
<feature type="region of interest" description="Disordered" evidence="1">
    <location>
        <begin position="1"/>
        <end position="127"/>
    </location>
</feature>
<reference evidence="3" key="1">
    <citation type="journal article" date="2019" name="Int. J. Syst. Evol. Microbiol.">
        <title>The Global Catalogue of Microorganisms (GCM) 10K type strain sequencing project: providing services to taxonomists for standard genome sequencing and annotation.</title>
        <authorList>
            <consortium name="The Broad Institute Genomics Platform"/>
            <consortium name="The Broad Institute Genome Sequencing Center for Infectious Disease"/>
            <person name="Wu L."/>
            <person name="Ma J."/>
        </authorList>
    </citation>
    <scope>NUCLEOTIDE SEQUENCE [LARGE SCALE GENOMIC DNA]</scope>
    <source>
        <strain evidence="3">CGMCC 4.5581</strain>
    </source>
</reference>
<feature type="compositionally biased region" description="Low complexity" evidence="1">
    <location>
        <begin position="96"/>
        <end position="111"/>
    </location>
</feature>
<name>A0ABQ2FVK8_9ACTN</name>
<comment type="caution">
    <text evidence="2">The sequence shown here is derived from an EMBL/GenBank/DDBJ whole genome shotgun (WGS) entry which is preliminary data.</text>
</comment>
<organism evidence="2 3">
    <name type="scientific">Modestobacter marinus</name>
    <dbReference type="NCBI Taxonomy" id="477641"/>
    <lineage>
        <taxon>Bacteria</taxon>
        <taxon>Bacillati</taxon>
        <taxon>Actinomycetota</taxon>
        <taxon>Actinomycetes</taxon>
        <taxon>Geodermatophilales</taxon>
        <taxon>Geodermatophilaceae</taxon>
        <taxon>Modestobacter</taxon>
    </lineage>
</organism>
<evidence type="ECO:0000256" key="1">
    <source>
        <dbReference type="SAM" id="MobiDB-lite"/>
    </source>
</evidence>
<proteinExistence type="predicted"/>
<evidence type="ECO:0000313" key="3">
    <source>
        <dbReference type="Proteomes" id="UP000648663"/>
    </source>
</evidence>
<evidence type="ECO:0000313" key="2">
    <source>
        <dbReference type="EMBL" id="GGL58625.1"/>
    </source>
</evidence>
<keyword evidence="3" id="KW-1185">Reference proteome</keyword>
<feature type="compositionally biased region" description="Gly residues" evidence="1">
    <location>
        <begin position="26"/>
        <end position="42"/>
    </location>
</feature>
<accession>A0ABQ2FVK8</accession>
<sequence length="127" mass="12696">MVAPGQQGEDALQAERVGDDDAHLGGVVGRAGVGGVAGGHGEPPGRAALVSGGATSMDVPTDPPVRGSVADGPARNPLPSHGCTLARRWPTPQPPGRTGAAGPRRGAWPGTDPVWHGRPTARPRGDT</sequence>